<proteinExistence type="predicted"/>
<sequence>MRSRATDWHPETVRGFAAANGNTLHTWEACDSGWQEAIPADRTAETLDESGISNLSVQAASVYVS</sequence>
<organism evidence="1 2">
    <name type="scientific">Edaphobacter acidisoli</name>
    <dbReference type="NCBI Taxonomy" id="2040573"/>
    <lineage>
        <taxon>Bacteria</taxon>
        <taxon>Pseudomonadati</taxon>
        <taxon>Acidobacteriota</taxon>
        <taxon>Terriglobia</taxon>
        <taxon>Terriglobales</taxon>
        <taxon>Acidobacteriaceae</taxon>
        <taxon>Edaphobacter</taxon>
    </lineage>
</organism>
<keyword evidence="2" id="KW-1185">Reference proteome</keyword>
<dbReference type="EMBL" id="BMJB01000001">
    <property type="protein sequence ID" value="GGA73648.1"/>
    <property type="molecule type" value="Genomic_DNA"/>
</dbReference>
<gene>
    <name evidence="1" type="ORF">GCM10011507_26530</name>
</gene>
<reference evidence="1" key="1">
    <citation type="journal article" date="2014" name="Int. J. Syst. Evol. Microbiol.">
        <title>Complete genome sequence of Corynebacterium casei LMG S-19264T (=DSM 44701T), isolated from a smear-ripened cheese.</title>
        <authorList>
            <consortium name="US DOE Joint Genome Institute (JGI-PGF)"/>
            <person name="Walter F."/>
            <person name="Albersmeier A."/>
            <person name="Kalinowski J."/>
            <person name="Ruckert C."/>
        </authorList>
    </citation>
    <scope>NUCLEOTIDE SEQUENCE</scope>
    <source>
        <strain evidence="1">CGMCC 1.15447</strain>
    </source>
</reference>
<name>A0A916W7C0_9BACT</name>
<protein>
    <submittedName>
        <fullName evidence="1">Uncharacterized protein</fullName>
    </submittedName>
</protein>
<dbReference type="AlphaFoldDB" id="A0A916W7C0"/>
<evidence type="ECO:0000313" key="1">
    <source>
        <dbReference type="EMBL" id="GGA73648.1"/>
    </source>
</evidence>
<evidence type="ECO:0000313" key="2">
    <source>
        <dbReference type="Proteomes" id="UP000648801"/>
    </source>
</evidence>
<reference evidence="1" key="2">
    <citation type="submission" date="2020-09" db="EMBL/GenBank/DDBJ databases">
        <authorList>
            <person name="Sun Q."/>
            <person name="Zhou Y."/>
        </authorList>
    </citation>
    <scope>NUCLEOTIDE SEQUENCE</scope>
    <source>
        <strain evidence="1">CGMCC 1.15447</strain>
    </source>
</reference>
<accession>A0A916W7C0</accession>
<dbReference type="Proteomes" id="UP000648801">
    <property type="component" value="Unassembled WGS sequence"/>
</dbReference>
<comment type="caution">
    <text evidence="1">The sequence shown here is derived from an EMBL/GenBank/DDBJ whole genome shotgun (WGS) entry which is preliminary data.</text>
</comment>